<evidence type="ECO:0000256" key="1">
    <source>
        <dbReference type="SAM" id="Phobius"/>
    </source>
</evidence>
<reference evidence="3" key="1">
    <citation type="journal article" date="2019" name="Int. J. Syst. Evol. Microbiol.">
        <title>The Global Catalogue of Microorganisms (GCM) 10K type strain sequencing project: providing services to taxonomists for standard genome sequencing and annotation.</title>
        <authorList>
            <consortium name="The Broad Institute Genomics Platform"/>
            <consortium name="The Broad Institute Genome Sequencing Center for Infectious Disease"/>
            <person name="Wu L."/>
            <person name="Ma J."/>
        </authorList>
    </citation>
    <scope>NUCLEOTIDE SEQUENCE [LARGE SCALE GENOMIC DNA]</scope>
    <source>
        <strain evidence="3">KCTC 42087</strain>
    </source>
</reference>
<keyword evidence="3" id="KW-1185">Reference proteome</keyword>
<evidence type="ECO:0008006" key="4">
    <source>
        <dbReference type="Google" id="ProtNLM"/>
    </source>
</evidence>
<name>A0ABW0ZPN5_9ACTN</name>
<organism evidence="2 3">
    <name type="scientific">Actinomadura rugatobispora</name>
    <dbReference type="NCBI Taxonomy" id="1994"/>
    <lineage>
        <taxon>Bacteria</taxon>
        <taxon>Bacillati</taxon>
        <taxon>Actinomycetota</taxon>
        <taxon>Actinomycetes</taxon>
        <taxon>Streptosporangiales</taxon>
        <taxon>Thermomonosporaceae</taxon>
        <taxon>Actinomadura</taxon>
    </lineage>
</organism>
<dbReference type="EMBL" id="JBHSON010000006">
    <property type="protein sequence ID" value="MFC5745210.1"/>
    <property type="molecule type" value="Genomic_DNA"/>
</dbReference>
<dbReference type="Proteomes" id="UP001596074">
    <property type="component" value="Unassembled WGS sequence"/>
</dbReference>
<keyword evidence="1" id="KW-0812">Transmembrane</keyword>
<evidence type="ECO:0000313" key="3">
    <source>
        <dbReference type="Proteomes" id="UP001596074"/>
    </source>
</evidence>
<feature type="transmembrane region" description="Helical" evidence="1">
    <location>
        <begin position="90"/>
        <end position="111"/>
    </location>
</feature>
<keyword evidence="1" id="KW-0472">Membrane</keyword>
<evidence type="ECO:0000313" key="2">
    <source>
        <dbReference type="EMBL" id="MFC5745210.1"/>
    </source>
</evidence>
<keyword evidence="1" id="KW-1133">Transmembrane helix</keyword>
<protein>
    <recommendedName>
        <fullName evidence="4">DUF2569 domain-containing protein</fullName>
    </recommendedName>
</protein>
<feature type="transmembrane region" description="Helical" evidence="1">
    <location>
        <begin position="16"/>
        <end position="35"/>
    </location>
</feature>
<dbReference type="RefSeq" id="WP_378280833.1">
    <property type="nucleotide sequence ID" value="NZ_JBHSON010000006.1"/>
</dbReference>
<proteinExistence type="predicted"/>
<comment type="caution">
    <text evidence="2">The sequence shown here is derived from an EMBL/GenBank/DDBJ whole genome shotgun (WGS) entry which is preliminary data.</text>
</comment>
<feature type="transmembrane region" description="Helical" evidence="1">
    <location>
        <begin position="117"/>
        <end position="140"/>
    </location>
</feature>
<accession>A0ABW0ZPN5</accession>
<feature type="transmembrane region" description="Helical" evidence="1">
    <location>
        <begin position="55"/>
        <end position="78"/>
    </location>
</feature>
<gene>
    <name evidence="2" type="ORF">ACFPZN_06260</name>
</gene>
<sequence>MTTESESKSVETSFKLWIAGIVVGLIGALVSLMFMDTLVDNALREDGLTAEDRDLVQGALIGGLFLGSMLLALWFWFVSKMRKGKNWARITLAVLAVLGLVIRLGDLGTYFSGGDFGIMMGLLQLISWCLTIPAVVFMFLPDANEFFARQK</sequence>